<evidence type="ECO:0000259" key="1">
    <source>
        <dbReference type="Pfam" id="PF03102"/>
    </source>
</evidence>
<proteinExistence type="predicted"/>
<feature type="non-terminal residue" evidence="2">
    <location>
        <position position="1"/>
    </location>
</feature>
<sequence length="129" mass="14272">QIFDATYLVPADRLIVSHCTSTYPCPIEELNLNMVREMCEWYQRGTVGYSGHEVGLATTVAAVALGAKVVERHFTLDRAMWGTDQSASVEPAGFARLVKDIRSVEKALGDGIKKVYDSELPARKKLRGE</sequence>
<dbReference type="AlphaFoldDB" id="X1AMC7"/>
<dbReference type="EMBL" id="BART01016605">
    <property type="protein sequence ID" value="GAG83850.1"/>
    <property type="molecule type" value="Genomic_DNA"/>
</dbReference>
<dbReference type="InterPro" id="IPR013132">
    <property type="entry name" value="PseI/NeuA/B-like_N"/>
</dbReference>
<gene>
    <name evidence="2" type="ORF">S01H4_31882</name>
</gene>
<feature type="domain" description="PseI/NeuA/B-like" evidence="1">
    <location>
        <begin position="12"/>
        <end position="113"/>
    </location>
</feature>
<dbReference type="SUPFAM" id="SSF51569">
    <property type="entry name" value="Aldolase"/>
    <property type="match status" value="1"/>
</dbReference>
<accession>X1AMC7</accession>
<dbReference type="InterPro" id="IPR051690">
    <property type="entry name" value="PseI-like"/>
</dbReference>
<dbReference type="GO" id="GO:0047444">
    <property type="term" value="F:N-acylneuraminate-9-phosphate synthase activity"/>
    <property type="evidence" value="ECO:0007669"/>
    <property type="project" value="TreeGrafter"/>
</dbReference>
<protein>
    <recommendedName>
        <fullName evidence="1">PseI/NeuA/B-like domain-containing protein</fullName>
    </recommendedName>
</protein>
<dbReference type="Pfam" id="PF03102">
    <property type="entry name" value="NeuB"/>
    <property type="match status" value="1"/>
</dbReference>
<dbReference type="Gene3D" id="3.20.20.70">
    <property type="entry name" value="Aldolase class I"/>
    <property type="match status" value="1"/>
</dbReference>
<dbReference type="PANTHER" id="PTHR42966">
    <property type="entry name" value="N-ACETYLNEURAMINATE SYNTHASE"/>
    <property type="match status" value="1"/>
</dbReference>
<name>X1AMC7_9ZZZZ</name>
<organism evidence="2">
    <name type="scientific">marine sediment metagenome</name>
    <dbReference type="NCBI Taxonomy" id="412755"/>
    <lineage>
        <taxon>unclassified sequences</taxon>
        <taxon>metagenomes</taxon>
        <taxon>ecological metagenomes</taxon>
    </lineage>
</organism>
<dbReference type="PANTHER" id="PTHR42966:SF3">
    <property type="entry name" value="BLR5971 PROTEIN"/>
    <property type="match status" value="1"/>
</dbReference>
<reference evidence="2" key="1">
    <citation type="journal article" date="2014" name="Front. Microbiol.">
        <title>High frequency of phylogenetically diverse reductive dehalogenase-homologous genes in deep subseafloor sedimentary metagenomes.</title>
        <authorList>
            <person name="Kawai M."/>
            <person name="Futagami T."/>
            <person name="Toyoda A."/>
            <person name="Takaki Y."/>
            <person name="Nishi S."/>
            <person name="Hori S."/>
            <person name="Arai W."/>
            <person name="Tsubouchi T."/>
            <person name="Morono Y."/>
            <person name="Uchiyama I."/>
            <person name="Ito T."/>
            <person name="Fujiyama A."/>
            <person name="Inagaki F."/>
            <person name="Takami H."/>
        </authorList>
    </citation>
    <scope>NUCLEOTIDE SEQUENCE</scope>
    <source>
        <strain evidence="2">Expedition CK06-06</strain>
    </source>
</reference>
<dbReference type="InterPro" id="IPR013785">
    <property type="entry name" value="Aldolase_TIM"/>
</dbReference>
<evidence type="ECO:0000313" key="2">
    <source>
        <dbReference type="EMBL" id="GAG83850.1"/>
    </source>
</evidence>
<dbReference type="GO" id="GO:0016051">
    <property type="term" value="P:carbohydrate biosynthetic process"/>
    <property type="evidence" value="ECO:0007669"/>
    <property type="project" value="InterPro"/>
</dbReference>
<comment type="caution">
    <text evidence="2">The sequence shown here is derived from an EMBL/GenBank/DDBJ whole genome shotgun (WGS) entry which is preliminary data.</text>
</comment>